<name>A0A853A1K4_9ACTN</name>
<dbReference type="Gene3D" id="1.50.10.20">
    <property type="match status" value="2"/>
</dbReference>
<feature type="transmembrane region" description="Helical" evidence="2">
    <location>
        <begin position="444"/>
        <end position="464"/>
    </location>
</feature>
<comment type="caution">
    <text evidence="4">The sequence shown here is derived from an EMBL/GenBank/DDBJ whole genome shotgun (WGS) entry which is preliminary data.</text>
</comment>
<evidence type="ECO:0000313" key="5">
    <source>
        <dbReference type="Proteomes" id="UP000567795"/>
    </source>
</evidence>
<sequence length="471" mass="45476">MSSAAHNRAGQLLATATATAVAAVALLGAAPAAAGTAADPAGAAPSATPAASGALYGAADPTYDGVFRQSLALLALDAVGAVPAESAVDWLLEQQCADGGWTSYRADASVACETGTEDTNASAVAVQALVAVEGLDATGAAIGEADEARQARVDTAVHNALGWLRAVQNRDGGWSYYPGDTSDGNSTALVTSAFLATGTDPGTVVRAGTSARDGLLSFQVDCAAPADQRGGFAFQRDGETATTANDLASAQAGIAAAGSALQVTRPAERTAAPSPLPCPADDAAAGTATATATDAATETASADAVAAHLAARLEQGGGHLEMVMPGAAPTPDAGATAYAALALAAAGYPDQASAAVDWLTANSAEFLAGDSPSALGVLVLAAVATGQSPTDFGGVDLIARLAATGPEPAAGPGSVPEPSAEAALVAADGADSGTRDGSSGPGTALWAAVGGLAVLVAAGVMVSMRRRGGAE</sequence>
<protein>
    <submittedName>
        <fullName evidence="4">Uncharacterized protein</fullName>
    </submittedName>
</protein>
<dbReference type="AlphaFoldDB" id="A0A853A1K4"/>
<proteinExistence type="predicted"/>
<keyword evidence="2" id="KW-0472">Membrane</keyword>
<dbReference type="EMBL" id="JACBZD010000001">
    <property type="protein sequence ID" value="NYI06794.1"/>
    <property type="molecule type" value="Genomic_DNA"/>
</dbReference>
<keyword evidence="2" id="KW-0812">Transmembrane</keyword>
<evidence type="ECO:0000256" key="2">
    <source>
        <dbReference type="SAM" id="Phobius"/>
    </source>
</evidence>
<dbReference type="SUPFAM" id="SSF48239">
    <property type="entry name" value="Terpenoid cyclases/Protein prenyltransferases"/>
    <property type="match status" value="1"/>
</dbReference>
<dbReference type="InterPro" id="IPR008930">
    <property type="entry name" value="Terpenoid_cyclase/PrenylTrfase"/>
</dbReference>
<feature type="region of interest" description="Disordered" evidence="1">
    <location>
        <begin position="265"/>
        <end position="295"/>
    </location>
</feature>
<reference evidence="4 5" key="1">
    <citation type="submission" date="2020-07" db="EMBL/GenBank/DDBJ databases">
        <title>Sequencing the genomes of 1000 actinobacteria strains.</title>
        <authorList>
            <person name="Klenk H.-P."/>
        </authorList>
    </citation>
    <scope>NUCLEOTIDE SEQUENCE [LARGE SCALE GENOMIC DNA]</scope>
    <source>
        <strain evidence="4 5">DSM 42178</strain>
    </source>
</reference>
<organism evidence="4 5">
    <name type="scientific">Allostreptomyces psammosilenae</name>
    <dbReference type="NCBI Taxonomy" id="1892865"/>
    <lineage>
        <taxon>Bacteria</taxon>
        <taxon>Bacillati</taxon>
        <taxon>Actinomycetota</taxon>
        <taxon>Actinomycetes</taxon>
        <taxon>Kitasatosporales</taxon>
        <taxon>Streptomycetaceae</taxon>
        <taxon>Allostreptomyces</taxon>
    </lineage>
</organism>
<feature type="signal peptide" evidence="3">
    <location>
        <begin position="1"/>
        <end position="34"/>
    </location>
</feature>
<keyword evidence="3" id="KW-0732">Signal</keyword>
<feature type="compositionally biased region" description="Low complexity" evidence="1">
    <location>
        <begin position="280"/>
        <end position="295"/>
    </location>
</feature>
<keyword evidence="2" id="KW-1133">Transmembrane helix</keyword>
<dbReference type="RefSeq" id="WP_179815322.1">
    <property type="nucleotide sequence ID" value="NZ_JACBZD010000001.1"/>
</dbReference>
<feature type="chain" id="PRO_5039467993" evidence="3">
    <location>
        <begin position="35"/>
        <end position="471"/>
    </location>
</feature>
<gene>
    <name evidence="4" type="ORF">FHU37_003737</name>
</gene>
<keyword evidence="5" id="KW-1185">Reference proteome</keyword>
<dbReference type="Proteomes" id="UP000567795">
    <property type="component" value="Unassembled WGS sequence"/>
</dbReference>
<evidence type="ECO:0000313" key="4">
    <source>
        <dbReference type="EMBL" id="NYI06794.1"/>
    </source>
</evidence>
<evidence type="ECO:0000256" key="1">
    <source>
        <dbReference type="SAM" id="MobiDB-lite"/>
    </source>
</evidence>
<accession>A0A853A1K4</accession>
<evidence type="ECO:0000256" key="3">
    <source>
        <dbReference type="SAM" id="SignalP"/>
    </source>
</evidence>